<proteinExistence type="predicted"/>
<dbReference type="AlphaFoldDB" id="A0AAV7IB13"/>
<organism evidence="2 3">
    <name type="scientific">Cotesia glomerata</name>
    <name type="common">Lepidopteran parasitic wasp</name>
    <name type="synonym">Apanteles glomeratus</name>
    <dbReference type="NCBI Taxonomy" id="32391"/>
    <lineage>
        <taxon>Eukaryota</taxon>
        <taxon>Metazoa</taxon>
        <taxon>Ecdysozoa</taxon>
        <taxon>Arthropoda</taxon>
        <taxon>Hexapoda</taxon>
        <taxon>Insecta</taxon>
        <taxon>Pterygota</taxon>
        <taxon>Neoptera</taxon>
        <taxon>Endopterygota</taxon>
        <taxon>Hymenoptera</taxon>
        <taxon>Apocrita</taxon>
        <taxon>Ichneumonoidea</taxon>
        <taxon>Braconidae</taxon>
        <taxon>Microgastrinae</taxon>
        <taxon>Cotesia</taxon>
    </lineage>
</organism>
<feature type="compositionally biased region" description="Polar residues" evidence="1">
    <location>
        <begin position="8"/>
        <end position="25"/>
    </location>
</feature>
<sequence length="212" mass="23639">MGIKSKTLESQGWNNRSSRTRQNIPKNPINYRADDLSLLDVFLEWICRGGGVGLSVLKRLFLLSRPSRDEDEKAKGKEDTAYCGCSQLPAPSYQLLYRVVLDTKQQSGGAVAYNIVSSFFYSPNHPVCDSFCSSRLETLSLLWSCSLEDGASDKSWIAIGDSMQDMHLIFYRSVGCMDAYTATEETFGFILRKLGWNLPAYATTPTGILLCT</sequence>
<evidence type="ECO:0000256" key="1">
    <source>
        <dbReference type="SAM" id="MobiDB-lite"/>
    </source>
</evidence>
<protein>
    <submittedName>
        <fullName evidence="2">Uncharacterized protein</fullName>
    </submittedName>
</protein>
<dbReference type="EMBL" id="JAHXZJ010001864">
    <property type="protein sequence ID" value="KAH0549525.1"/>
    <property type="molecule type" value="Genomic_DNA"/>
</dbReference>
<keyword evidence="3" id="KW-1185">Reference proteome</keyword>
<evidence type="ECO:0000313" key="2">
    <source>
        <dbReference type="EMBL" id="KAH0549525.1"/>
    </source>
</evidence>
<accession>A0AAV7IB13</accession>
<feature type="region of interest" description="Disordered" evidence="1">
    <location>
        <begin position="1"/>
        <end position="26"/>
    </location>
</feature>
<comment type="caution">
    <text evidence="2">The sequence shown here is derived from an EMBL/GenBank/DDBJ whole genome shotgun (WGS) entry which is preliminary data.</text>
</comment>
<evidence type="ECO:0000313" key="3">
    <source>
        <dbReference type="Proteomes" id="UP000826195"/>
    </source>
</evidence>
<name>A0AAV7IB13_COTGL</name>
<dbReference type="Proteomes" id="UP000826195">
    <property type="component" value="Unassembled WGS sequence"/>
</dbReference>
<reference evidence="2 3" key="1">
    <citation type="journal article" date="2021" name="J. Hered.">
        <title>A chromosome-level genome assembly of the parasitoid wasp, Cotesia glomerata (Hymenoptera: Braconidae).</title>
        <authorList>
            <person name="Pinto B.J."/>
            <person name="Weis J.J."/>
            <person name="Gamble T."/>
            <person name="Ode P.J."/>
            <person name="Paul R."/>
            <person name="Zaspel J.M."/>
        </authorList>
    </citation>
    <scope>NUCLEOTIDE SEQUENCE [LARGE SCALE GENOMIC DNA]</scope>
    <source>
        <strain evidence="2">CgM1</strain>
    </source>
</reference>
<gene>
    <name evidence="2" type="ORF">KQX54_010013</name>
</gene>